<protein>
    <submittedName>
        <fullName evidence="1">Uncharacterized protein</fullName>
    </submittedName>
</protein>
<evidence type="ECO:0000313" key="1">
    <source>
        <dbReference type="EMBL" id="EQD31523.1"/>
    </source>
</evidence>
<accession>T0YEH4</accession>
<dbReference type="EMBL" id="AUZX01014681">
    <property type="protein sequence ID" value="EQD31523.1"/>
    <property type="molecule type" value="Genomic_DNA"/>
</dbReference>
<gene>
    <name evidence="1" type="ORF">B1A_19897</name>
</gene>
<reference evidence="1" key="2">
    <citation type="journal article" date="2014" name="ISME J.">
        <title>Microbial stratification in low pH oxic and suboxic macroscopic growths along an acid mine drainage.</title>
        <authorList>
            <person name="Mendez-Garcia C."/>
            <person name="Mesa V."/>
            <person name="Sprenger R.R."/>
            <person name="Richter M."/>
            <person name="Diez M.S."/>
            <person name="Solano J."/>
            <person name="Bargiela R."/>
            <person name="Golyshina O.V."/>
            <person name="Manteca A."/>
            <person name="Ramos J.L."/>
            <person name="Gallego J.R."/>
            <person name="Llorente I."/>
            <person name="Martins Dos Santos V.A."/>
            <person name="Jensen O.N."/>
            <person name="Pelaez A.I."/>
            <person name="Sanchez J."/>
            <person name="Ferrer M."/>
        </authorList>
    </citation>
    <scope>NUCLEOTIDE SEQUENCE</scope>
</reference>
<dbReference type="InterPro" id="IPR021830">
    <property type="entry name" value="DUF3422"/>
</dbReference>
<dbReference type="Pfam" id="PF11902">
    <property type="entry name" value="DUF3422"/>
    <property type="match status" value="1"/>
</dbReference>
<sequence>MLPAQWMAGLPGTTIFAAHAKLIPIGDEEPNANFLAAHFNGNMAVGAEIGSGAGMAFTDFRIHDDGFARFLVLDRCFTPRQAGRMMQRLFEIETYRMMALLALPLAREQSQRLVAIERSLATLTDDIARRSADDESLLQQLTRLAA</sequence>
<comment type="caution">
    <text evidence="1">The sequence shown here is derived from an EMBL/GenBank/DDBJ whole genome shotgun (WGS) entry which is preliminary data.</text>
</comment>
<feature type="non-terminal residue" evidence="1">
    <location>
        <position position="146"/>
    </location>
</feature>
<proteinExistence type="predicted"/>
<dbReference type="AlphaFoldDB" id="T0YEH4"/>
<name>T0YEH4_9ZZZZ</name>
<reference evidence="1" key="1">
    <citation type="submission" date="2013-08" db="EMBL/GenBank/DDBJ databases">
        <authorList>
            <person name="Mendez C."/>
            <person name="Richter M."/>
            <person name="Ferrer M."/>
            <person name="Sanchez J."/>
        </authorList>
    </citation>
    <scope>NUCLEOTIDE SEQUENCE</scope>
</reference>
<organism evidence="1">
    <name type="scientific">mine drainage metagenome</name>
    <dbReference type="NCBI Taxonomy" id="410659"/>
    <lineage>
        <taxon>unclassified sequences</taxon>
        <taxon>metagenomes</taxon>
        <taxon>ecological metagenomes</taxon>
    </lineage>
</organism>